<feature type="region of interest" description="Disordered" evidence="1">
    <location>
        <begin position="71"/>
        <end position="91"/>
    </location>
</feature>
<evidence type="ECO:0008006" key="5">
    <source>
        <dbReference type="Google" id="ProtNLM"/>
    </source>
</evidence>
<dbReference type="RefSeq" id="WP_346142653.1">
    <property type="nucleotide sequence ID" value="NZ_BAAAUA010000010.1"/>
</dbReference>
<accession>A0ABW0VBU2</accession>
<dbReference type="EMBL" id="JBHSOC010000023">
    <property type="protein sequence ID" value="MFC5642785.1"/>
    <property type="molecule type" value="Genomic_DNA"/>
</dbReference>
<sequence>MPAQTGPGFEEELVQVFRETGETFHPDHERLALGGAVRGRRLRRRRLAGTTGAALACALVLTGGLVVLDRSQSGSGRTVGPAASGPAAREDRDLVTLLAERLPAGTVVRRSEGTSYGPGSVPVAYQRAELSIDDGHGASQVQLTVSRRSGGGSDPGKIRCPQSDSPKEICTSVTRPDGSILVSAEIAPPDNDPLRSRTVSLLTPDGLVVVLDAANFADSQKQDITRPEPVLTLDQLQALALDPIWHEVPTSATQDGVTPSPGFGSTPMDQLLPSRLTRQSGGGTAADRTATLTDGTATVVVAVQLQRADDEARKHFAAAPTLPDGTRMLTVEARAVPGSQGATETVVDLLRPDGLRVRAAATNPAGADSATAGREPLLTVDQLTSLAAGLIK</sequence>
<evidence type="ECO:0000313" key="4">
    <source>
        <dbReference type="Proteomes" id="UP001596066"/>
    </source>
</evidence>
<protein>
    <recommendedName>
        <fullName evidence="5">LigA protein</fullName>
    </recommendedName>
</protein>
<evidence type="ECO:0000256" key="2">
    <source>
        <dbReference type="SAM" id="Phobius"/>
    </source>
</evidence>
<keyword evidence="2" id="KW-0472">Membrane</keyword>
<feature type="transmembrane region" description="Helical" evidence="2">
    <location>
        <begin position="47"/>
        <end position="68"/>
    </location>
</feature>
<evidence type="ECO:0000313" key="3">
    <source>
        <dbReference type="EMBL" id="MFC5642785.1"/>
    </source>
</evidence>
<dbReference type="Proteomes" id="UP001596066">
    <property type="component" value="Unassembled WGS sequence"/>
</dbReference>
<gene>
    <name evidence="3" type="ORF">ACFPZF_15660</name>
</gene>
<evidence type="ECO:0000256" key="1">
    <source>
        <dbReference type="SAM" id="MobiDB-lite"/>
    </source>
</evidence>
<comment type="caution">
    <text evidence="3">The sequence shown here is derived from an EMBL/GenBank/DDBJ whole genome shotgun (WGS) entry which is preliminary data.</text>
</comment>
<reference evidence="4" key="1">
    <citation type="journal article" date="2019" name="Int. J. Syst. Evol. Microbiol.">
        <title>The Global Catalogue of Microorganisms (GCM) 10K type strain sequencing project: providing services to taxonomists for standard genome sequencing and annotation.</title>
        <authorList>
            <consortium name="The Broad Institute Genomics Platform"/>
            <consortium name="The Broad Institute Genome Sequencing Center for Infectious Disease"/>
            <person name="Wu L."/>
            <person name="Ma J."/>
        </authorList>
    </citation>
    <scope>NUCLEOTIDE SEQUENCE [LARGE SCALE GENOMIC DNA]</scope>
    <source>
        <strain evidence="4">CGMCC 4.1622</strain>
    </source>
</reference>
<keyword evidence="2" id="KW-0812">Transmembrane</keyword>
<organism evidence="3 4">
    <name type="scientific">Kitasatospora cinereorecta</name>
    <dbReference type="NCBI Taxonomy" id="285560"/>
    <lineage>
        <taxon>Bacteria</taxon>
        <taxon>Bacillati</taxon>
        <taxon>Actinomycetota</taxon>
        <taxon>Actinomycetes</taxon>
        <taxon>Kitasatosporales</taxon>
        <taxon>Streptomycetaceae</taxon>
        <taxon>Kitasatospora</taxon>
    </lineage>
</organism>
<keyword evidence="4" id="KW-1185">Reference proteome</keyword>
<feature type="region of interest" description="Disordered" evidence="1">
    <location>
        <begin position="251"/>
        <end position="270"/>
    </location>
</feature>
<name>A0ABW0VBU2_9ACTN</name>
<proteinExistence type="predicted"/>
<keyword evidence="2" id="KW-1133">Transmembrane helix</keyword>
<feature type="region of interest" description="Disordered" evidence="1">
    <location>
        <begin position="146"/>
        <end position="167"/>
    </location>
</feature>